<accession>A0A0C9UK96</accession>
<dbReference type="AlphaFoldDB" id="A0A0C9UK96"/>
<reference evidence="2 3" key="1">
    <citation type="submission" date="2014-06" db="EMBL/GenBank/DDBJ databases">
        <title>Evolutionary Origins and Diversification of the Mycorrhizal Mutualists.</title>
        <authorList>
            <consortium name="DOE Joint Genome Institute"/>
            <consortium name="Mycorrhizal Genomics Consortium"/>
            <person name="Kohler A."/>
            <person name="Kuo A."/>
            <person name="Nagy L.G."/>
            <person name="Floudas D."/>
            <person name="Copeland A."/>
            <person name="Barry K.W."/>
            <person name="Cichocki N."/>
            <person name="Veneault-Fourrey C."/>
            <person name="LaButti K."/>
            <person name="Lindquist E.A."/>
            <person name="Lipzen A."/>
            <person name="Lundell T."/>
            <person name="Morin E."/>
            <person name="Murat C."/>
            <person name="Riley R."/>
            <person name="Ohm R."/>
            <person name="Sun H."/>
            <person name="Tunlid A."/>
            <person name="Henrissat B."/>
            <person name="Grigoriev I.V."/>
            <person name="Hibbett D.S."/>
            <person name="Martin F."/>
        </authorList>
    </citation>
    <scope>NUCLEOTIDE SEQUENCE [LARGE SCALE GENOMIC DNA]</scope>
    <source>
        <strain evidence="2 3">SS14</strain>
    </source>
</reference>
<sequence length="203" mass="22416">MPLASQAAARAPQELPALREKPPHSLSPLGSPRHPSRSFNNIRWCYLMRPVSGFSSIQQLRSLLCTSPRRAAYHCRQVSKPTLWSFPSLPSKVEVAFRSGHVYVPYIALTHAARLMAYRGKEDFILNVSGGLTAKGLDRRNKRSISVTDWHAAAKIAEVHTASITTTSALTHIPPQQYNEPLTVVPVGHPHGLRYLPARAGSQ</sequence>
<protein>
    <submittedName>
        <fullName evidence="2">Uncharacterized protein</fullName>
    </submittedName>
</protein>
<dbReference type="HOGENOM" id="CLU_1349650_0_0_1"/>
<keyword evidence="3" id="KW-1185">Reference proteome</keyword>
<dbReference type="Proteomes" id="UP000054279">
    <property type="component" value="Unassembled WGS sequence"/>
</dbReference>
<dbReference type="OrthoDB" id="2987636at2759"/>
<organism evidence="2 3">
    <name type="scientific">Sphaerobolus stellatus (strain SS14)</name>
    <dbReference type="NCBI Taxonomy" id="990650"/>
    <lineage>
        <taxon>Eukaryota</taxon>
        <taxon>Fungi</taxon>
        <taxon>Dikarya</taxon>
        <taxon>Basidiomycota</taxon>
        <taxon>Agaricomycotina</taxon>
        <taxon>Agaricomycetes</taxon>
        <taxon>Phallomycetidae</taxon>
        <taxon>Geastrales</taxon>
        <taxon>Sphaerobolaceae</taxon>
        <taxon>Sphaerobolus</taxon>
    </lineage>
</organism>
<dbReference type="EMBL" id="KN837285">
    <property type="protein sequence ID" value="KIJ29307.1"/>
    <property type="molecule type" value="Genomic_DNA"/>
</dbReference>
<evidence type="ECO:0000313" key="3">
    <source>
        <dbReference type="Proteomes" id="UP000054279"/>
    </source>
</evidence>
<name>A0A0C9UK96_SPHS4</name>
<gene>
    <name evidence="2" type="ORF">M422DRAFT_36971</name>
</gene>
<evidence type="ECO:0000313" key="2">
    <source>
        <dbReference type="EMBL" id="KIJ29307.1"/>
    </source>
</evidence>
<proteinExistence type="predicted"/>
<evidence type="ECO:0000256" key="1">
    <source>
        <dbReference type="SAM" id="MobiDB-lite"/>
    </source>
</evidence>
<feature type="region of interest" description="Disordered" evidence="1">
    <location>
        <begin position="1"/>
        <end position="35"/>
    </location>
</feature>